<dbReference type="GO" id="GO:0008270">
    <property type="term" value="F:zinc ion binding"/>
    <property type="evidence" value="ECO:0007669"/>
    <property type="project" value="TreeGrafter"/>
</dbReference>
<dbReference type="GO" id="GO:0098560">
    <property type="term" value="C:cytoplasmic side of late endosome membrane"/>
    <property type="evidence" value="ECO:0007669"/>
    <property type="project" value="TreeGrafter"/>
</dbReference>
<keyword evidence="11" id="KW-1185">Reference proteome</keyword>
<evidence type="ECO:0000256" key="2">
    <source>
        <dbReference type="ARBA" id="ARBA00004414"/>
    </source>
</evidence>
<sequence length="419" mass="46188">MTYERGHSCDACASVTSALSSLAWGRCERWRFRCSHSVVSFGPLPAASGDPWFLVTGATAIARVQDGGLMEWRGVFHVFVLGGRTLQAAYCSGGDCVVVLGDPDALNKMSTLTPQEQTEVRPTRRGVKMHSPIRKEDLLKTRQNLKRTSASSTGELLPQLGDLDEDDLDDSELDPIGEEALRNIKPIEAEEEDEEEKEEMDGMAVLEKSNTNAAKMEEEEEEEQQQHQQVTEQMSVRCPSDRAEPEEQLIEELDTPMPAEEHISGIAEIDEQLTEPTDGTIASGVCSSRVAKIEEQLLQHSKANSGLYKVKEVGVFVLPHLSDDFFPPPPPLFQAPRPILNIEEFPLQPCLTVCPSCEQSIVTETKSEVGSVTKILCLAITMFGGFLGCCLIPFCLKECKDVSHQCPTCQASITTVERF</sequence>
<dbReference type="GO" id="GO:0098574">
    <property type="term" value="C:cytoplasmic side of lysosomal membrane"/>
    <property type="evidence" value="ECO:0007669"/>
    <property type="project" value="TreeGrafter"/>
</dbReference>
<reference evidence="10 11" key="1">
    <citation type="journal article" date="2021" name="Cell">
        <title>Tracing the genetic footprints of vertebrate landing in non-teleost ray-finned fishes.</title>
        <authorList>
            <person name="Bi X."/>
            <person name="Wang K."/>
            <person name="Yang L."/>
            <person name="Pan H."/>
            <person name="Jiang H."/>
            <person name="Wei Q."/>
            <person name="Fang M."/>
            <person name="Yu H."/>
            <person name="Zhu C."/>
            <person name="Cai Y."/>
            <person name="He Y."/>
            <person name="Gan X."/>
            <person name="Zeng H."/>
            <person name="Yu D."/>
            <person name="Zhu Y."/>
            <person name="Jiang H."/>
            <person name="Qiu Q."/>
            <person name="Yang H."/>
            <person name="Zhang Y.E."/>
            <person name="Wang W."/>
            <person name="Zhu M."/>
            <person name="He S."/>
            <person name="Zhang G."/>
        </authorList>
    </citation>
    <scope>NUCLEOTIDE SEQUENCE [LARGE SCALE GENOMIC DNA]</scope>
    <source>
        <strain evidence="10">Bchr_013</strain>
    </source>
</reference>
<dbReference type="PROSITE" id="PS51837">
    <property type="entry name" value="LITAF"/>
    <property type="match status" value="1"/>
</dbReference>
<dbReference type="PANTHER" id="PTHR23292">
    <property type="entry name" value="LIPOPOLYSACCHARIDE-INDUCED TUMOR NECROSIS FACTOR-ALPHA FACTOR"/>
    <property type="match status" value="1"/>
</dbReference>
<evidence type="ECO:0000256" key="7">
    <source>
        <dbReference type="ARBA" id="ARBA00023136"/>
    </source>
</evidence>
<evidence type="ECO:0000313" key="11">
    <source>
        <dbReference type="Proteomes" id="UP000886611"/>
    </source>
</evidence>
<feature type="region of interest" description="Disordered" evidence="8">
    <location>
        <begin position="213"/>
        <end position="241"/>
    </location>
</feature>
<keyword evidence="7" id="KW-0472">Membrane</keyword>
<evidence type="ECO:0000256" key="8">
    <source>
        <dbReference type="SAM" id="MobiDB-lite"/>
    </source>
</evidence>
<dbReference type="PANTHER" id="PTHR23292:SF35">
    <property type="entry name" value="LITAF DOMAIN-CONTAINING PROTEIN"/>
    <property type="match status" value="1"/>
</dbReference>
<evidence type="ECO:0000256" key="5">
    <source>
        <dbReference type="ARBA" id="ARBA00022723"/>
    </source>
</evidence>
<feature type="non-terminal residue" evidence="10">
    <location>
        <position position="419"/>
    </location>
</feature>
<dbReference type="SMART" id="SM00714">
    <property type="entry name" value="LITAF"/>
    <property type="match status" value="1"/>
</dbReference>
<evidence type="ECO:0000259" key="9">
    <source>
        <dbReference type="PROSITE" id="PS51837"/>
    </source>
</evidence>
<feature type="domain" description="LITAF" evidence="9">
    <location>
        <begin position="334"/>
        <end position="418"/>
    </location>
</feature>
<comment type="caution">
    <text evidence="10">The sequence shown here is derived from an EMBL/GenBank/DDBJ whole genome shotgun (WGS) entry which is preliminary data.</text>
</comment>
<dbReference type="Pfam" id="PF10601">
    <property type="entry name" value="zf-LITAF-like"/>
    <property type="match status" value="1"/>
</dbReference>
<organism evidence="10 11">
    <name type="scientific">Polypterus senegalus</name>
    <name type="common">Senegal bichir</name>
    <dbReference type="NCBI Taxonomy" id="55291"/>
    <lineage>
        <taxon>Eukaryota</taxon>
        <taxon>Metazoa</taxon>
        <taxon>Chordata</taxon>
        <taxon>Craniata</taxon>
        <taxon>Vertebrata</taxon>
        <taxon>Euteleostomi</taxon>
        <taxon>Actinopterygii</taxon>
        <taxon>Polypteriformes</taxon>
        <taxon>Polypteridae</taxon>
        <taxon>Polypterus</taxon>
    </lineage>
</organism>
<dbReference type="GO" id="GO:0005634">
    <property type="term" value="C:nucleus"/>
    <property type="evidence" value="ECO:0007669"/>
    <property type="project" value="TreeGrafter"/>
</dbReference>
<keyword evidence="6" id="KW-0862">Zinc</keyword>
<dbReference type="Proteomes" id="UP000886611">
    <property type="component" value="Unassembled WGS sequence"/>
</dbReference>
<dbReference type="EMBL" id="JAATIS010009265">
    <property type="protein sequence ID" value="KAG2455398.1"/>
    <property type="molecule type" value="Genomic_DNA"/>
</dbReference>
<evidence type="ECO:0000256" key="1">
    <source>
        <dbReference type="ARBA" id="ARBA00004125"/>
    </source>
</evidence>
<accession>A0A8X8BDZ9</accession>
<feature type="non-terminal residue" evidence="10">
    <location>
        <position position="1"/>
    </location>
</feature>
<keyword evidence="5" id="KW-0479">Metal-binding</keyword>
<evidence type="ECO:0000313" key="10">
    <source>
        <dbReference type="EMBL" id="KAG2455398.1"/>
    </source>
</evidence>
<evidence type="ECO:0000256" key="3">
    <source>
        <dbReference type="ARBA" id="ARBA00004630"/>
    </source>
</evidence>
<dbReference type="AlphaFoldDB" id="A0A8X8BDZ9"/>
<evidence type="ECO:0000256" key="6">
    <source>
        <dbReference type="ARBA" id="ARBA00022833"/>
    </source>
</evidence>
<feature type="region of interest" description="Disordered" evidence="8">
    <location>
        <begin position="141"/>
        <end position="167"/>
    </location>
</feature>
<proteinExistence type="inferred from homology"/>
<comment type="subcellular location">
    <subcellularLocation>
        <location evidence="1">Endosome membrane</location>
        <topology evidence="1">Peripheral membrane protein</topology>
        <orientation evidence="1">Cytoplasmic side</orientation>
    </subcellularLocation>
    <subcellularLocation>
        <location evidence="2">Late endosome membrane</location>
    </subcellularLocation>
    <subcellularLocation>
        <location evidence="3">Lysosome membrane</location>
        <topology evidence="3">Peripheral membrane protein</topology>
        <orientation evidence="3">Cytoplasmic side</orientation>
    </subcellularLocation>
</comment>
<name>A0A8X8BDZ9_POLSE</name>
<dbReference type="InterPro" id="IPR006629">
    <property type="entry name" value="LITAF"/>
</dbReference>
<comment type="similarity">
    <text evidence="4">Belongs to the CDIP1/LITAF family.</text>
</comment>
<protein>
    <submittedName>
        <fullName evidence="10">LITAF factor</fullName>
    </submittedName>
</protein>
<evidence type="ECO:0000256" key="4">
    <source>
        <dbReference type="ARBA" id="ARBA00005975"/>
    </source>
</evidence>
<dbReference type="InterPro" id="IPR037519">
    <property type="entry name" value="LITAF_fam"/>
</dbReference>
<gene>
    <name evidence="10" type="primary">Litaf_1</name>
    <name evidence="10" type="ORF">GTO96_0007987</name>
</gene>